<dbReference type="Proteomes" id="UP001566132">
    <property type="component" value="Unassembled WGS sequence"/>
</dbReference>
<accession>A0ABD1EH13</accession>
<organism evidence="2 3">
    <name type="scientific">Hypothenemus hampei</name>
    <name type="common">Coffee berry borer</name>
    <dbReference type="NCBI Taxonomy" id="57062"/>
    <lineage>
        <taxon>Eukaryota</taxon>
        <taxon>Metazoa</taxon>
        <taxon>Ecdysozoa</taxon>
        <taxon>Arthropoda</taxon>
        <taxon>Hexapoda</taxon>
        <taxon>Insecta</taxon>
        <taxon>Pterygota</taxon>
        <taxon>Neoptera</taxon>
        <taxon>Endopterygota</taxon>
        <taxon>Coleoptera</taxon>
        <taxon>Polyphaga</taxon>
        <taxon>Cucujiformia</taxon>
        <taxon>Curculionidae</taxon>
        <taxon>Scolytinae</taxon>
        <taxon>Hypothenemus</taxon>
    </lineage>
</organism>
<comment type="caution">
    <text evidence="2">The sequence shown here is derived from an EMBL/GenBank/DDBJ whole genome shotgun (WGS) entry which is preliminary data.</text>
</comment>
<reference evidence="2 3" key="1">
    <citation type="submission" date="2024-05" db="EMBL/GenBank/DDBJ databases">
        <title>Genetic variation in Jamaican populations of the coffee berry borer (Hypothenemus hampei).</title>
        <authorList>
            <person name="Errbii M."/>
            <person name="Myrie A."/>
        </authorList>
    </citation>
    <scope>NUCLEOTIDE SEQUENCE [LARGE SCALE GENOMIC DNA]</scope>
    <source>
        <strain evidence="2">JA-Hopewell-2020-01-JO</strain>
        <tissue evidence="2">Whole body</tissue>
    </source>
</reference>
<protein>
    <submittedName>
        <fullName evidence="2">Uncharacterized protein</fullName>
    </submittedName>
</protein>
<dbReference type="AlphaFoldDB" id="A0ABD1EH13"/>
<evidence type="ECO:0000313" key="3">
    <source>
        <dbReference type="Proteomes" id="UP001566132"/>
    </source>
</evidence>
<name>A0ABD1EH13_HYPHA</name>
<sequence length="202" mass="22780">MSDSDTSEISGINESHEKPNSELEFVATFVKEHAIIIDKGKTPSITQRKNASLKLLVEEFQKKFGKPTNVKKLLKQINNLKTAVKFSLLETAMQHAMQGDNSGSNPVLKKLDGKIAVESSTSTSEFLPSMPKRPPSPTPQLRKHSILNKYETDETKKLTNAELQRLVLLEELQLVHLKKKKLQNELQTQEIVLESEKSYTNL</sequence>
<dbReference type="EMBL" id="JBDJPC010000008">
    <property type="protein sequence ID" value="KAL1492431.1"/>
    <property type="molecule type" value="Genomic_DNA"/>
</dbReference>
<keyword evidence="3" id="KW-1185">Reference proteome</keyword>
<evidence type="ECO:0000256" key="1">
    <source>
        <dbReference type="SAM" id="MobiDB-lite"/>
    </source>
</evidence>
<evidence type="ECO:0000313" key="2">
    <source>
        <dbReference type="EMBL" id="KAL1492431.1"/>
    </source>
</evidence>
<feature type="region of interest" description="Disordered" evidence="1">
    <location>
        <begin position="120"/>
        <end position="143"/>
    </location>
</feature>
<proteinExistence type="predicted"/>
<gene>
    <name evidence="2" type="ORF">ABEB36_010683</name>
</gene>